<feature type="transmembrane region" description="Helical" evidence="9">
    <location>
        <begin position="6"/>
        <end position="28"/>
    </location>
</feature>
<feature type="domain" description="MHYT" evidence="12">
    <location>
        <begin position="5"/>
        <end position="193"/>
    </location>
</feature>
<dbReference type="eggNOG" id="COG3300">
    <property type="taxonomic scope" value="Bacteria"/>
</dbReference>
<sequence length="568" mass="59914">MHHHNGVTFLLLAYAVAVLAGWTALDLFQRVRGREGRDRALWLGAAAFAMGGGVWAMHFIAMLGFDPGAPVHYDPLLTIASFGLAVAGTAAAFTAAARQQLGPGRIPLAGTVMGLAIASMHYVGMAAMETTATVGWHAGQVGVSVAIAIGASITALWAARRETSLPWRTVAAAILGLAVVGMHYTGMAALELRTVEVAMEAGGASPLAIAISIAAVTAGILFIALAASMADARAGLVQVLAAAGVGYWEVNLKDRSFVLSPRARELICHPADRPDGDLMNPVWLADANHVAARAVALEAAIAGEADYDVEYPIVGTDRWVQSRGSLVRSRSGRPLKLAGVVSDITDRRRAFEALETSERRQKLLINELNHRVKNTLATIQSIATLTARRSGSVEEFSRLFEARLMALSDTHNLLTASGWEQATLSDLLAKEFRPYAPEQVRLEGPDVTFEAPQALAMGMVIHEMATNAAKHGALSHPEGCVTASWSEPGDDGRITLDWAETGGPPASPPRQRGFGSRLIATSLKGDLNGSADMDYSDTGLRARLSLDPAPGRRADPAIDAALGTVPAP</sequence>
<feature type="transmembrane region" description="Helical" evidence="9">
    <location>
        <begin position="134"/>
        <end position="158"/>
    </location>
</feature>
<feature type="transmembrane region" description="Helical" evidence="9">
    <location>
        <begin position="40"/>
        <end position="64"/>
    </location>
</feature>
<feature type="region of interest" description="Disordered" evidence="10">
    <location>
        <begin position="545"/>
        <end position="568"/>
    </location>
</feature>
<keyword evidence="14" id="KW-1185">Reference proteome</keyword>
<keyword evidence="9" id="KW-0812">Transmembrane</keyword>
<dbReference type="Gene3D" id="3.30.450.20">
    <property type="entry name" value="PAS domain"/>
    <property type="match status" value="1"/>
</dbReference>
<dbReference type="InParanoid" id="D9QJP7"/>
<evidence type="ECO:0000256" key="2">
    <source>
        <dbReference type="ARBA" id="ARBA00012438"/>
    </source>
</evidence>
<evidence type="ECO:0000256" key="7">
    <source>
        <dbReference type="ARBA" id="ARBA00022777"/>
    </source>
</evidence>
<dbReference type="SMART" id="SM00911">
    <property type="entry name" value="HWE_HK"/>
    <property type="match status" value="1"/>
</dbReference>
<dbReference type="InterPro" id="IPR000700">
    <property type="entry name" value="PAS-assoc_C"/>
</dbReference>
<dbReference type="OrthoDB" id="7991996at2"/>
<feature type="transmembrane region" description="Helical" evidence="9">
    <location>
        <begin position="108"/>
        <end position="128"/>
    </location>
</feature>
<dbReference type="PROSITE" id="PS50924">
    <property type="entry name" value="MHYT"/>
    <property type="match status" value="1"/>
</dbReference>
<evidence type="ECO:0000256" key="1">
    <source>
        <dbReference type="ARBA" id="ARBA00000085"/>
    </source>
</evidence>
<dbReference type="InterPro" id="IPR011102">
    <property type="entry name" value="Sig_transdc_His_kinase_HWE"/>
</dbReference>
<dbReference type="HOGENOM" id="CLU_479568_0_0_5"/>
<keyword evidence="9" id="KW-1133">Transmembrane helix</keyword>
<keyword evidence="4" id="KW-0808">Transferase</keyword>
<organism evidence="13 14">
    <name type="scientific">Brevundimonas subvibrioides (strain ATCC 15264 / DSM 4735 / LMG 14903 / NBRC 16000 / CB 81)</name>
    <name type="common">Caulobacter subvibrioides</name>
    <dbReference type="NCBI Taxonomy" id="633149"/>
    <lineage>
        <taxon>Bacteria</taxon>
        <taxon>Pseudomonadati</taxon>
        <taxon>Pseudomonadota</taxon>
        <taxon>Alphaproteobacteria</taxon>
        <taxon>Caulobacterales</taxon>
        <taxon>Caulobacteraceae</taxon>
        <taxon>Brevundimonas</taxon>
    </lineage>
</organism>
<dbReference type="GO" id="GO:0004673">
    <property type="term" value="F:protein histidine kinase activity"/>
    <property type="evidence" value="ECO:0007669"/>
    <property type="project" value="UniProtKB-EC"/>
</dbReference>
<dbReference type="InterPro" id="IPR036890">
    <property type="entry name" value="HATPase_C_sf"/>
</dbReference>
<feature type="domain" description="PAC" evidence="11">
    <location>
        <begin position="303"/>
        <end position="356"/>
    </location>
</feature>
<name>D9QJP7_BRESC</name>
<feature type="transmembrane region" description="Helical" evidence="9">
    <location>
        <begin position="165"/>
        <end position="184"/>
    </location>
</feature>
<feature type="transmembrane region" description="Helical" evidence="9">
    <location>
        <begin position="76"/>
        <end position="96"/>
    </location>
</feature>
<comment type="catalytic activity">
    <reaction evidence="1">
        <text>ATP + protein L-histidine = ADP + protein N-phospho-L-histidine.</text>
        <dbReference type="EC" id="2.7.13.3"/>
    </reaction>
</comment>
<keyword evidence="8" id="KW-0067">ATP-binding</keyword>
<evidence type="ECO:0000256" key="6">
    <source>
        <dbReference type="ARBA" id="ARBA00022741"/>
    </source>
</evidence>
<proteinExistence type="predicted"/>
<dbReference type="PANTHER" id="PTHR41523:SF7">
    <property type="entry name" value="HISTIDINE KINASE"/>
    <property type="match status" value="1"/>
</dbReference>
<evidence type="ECO:0000256" key="8">
    <source>
        <dbReference type="ARBA" id="ARBA00022840"/>
    </source>
</evidence>
<dbReference type="EC" id="2.7.13.3" evidence="2"/>
<accession>D9QJP7</accession>
<dbReference type="BioCyc" id="BSUB633149:G1GM8-333-MONOMER"/>
<evidence type="ECO:0000256" key="10">
    <source>
        <dbReference type="SAM" id="MobiDB-lite"/>
    </source>
</evidence>
<dbReference type="eggNOG" id="COG3920">
    <property type="taxonomic scope" value="Bacteria"/>
</dbReference>
<dbReference type="AlphaFoldDB" id="D9QJP7"/>
<evidence type="ECO:0000256" key="5">
    <source>
        <dbReference type="ARBA" id="ARBA00022737"/>
    </source>
</evidence>
<dbReference type="InterPro" id="IPR035965">
    <property type="entry name" value="PAS-like_dom_sf"/>
</dbReference>
<keyword evidence="6" id="KW-0547">Nucleotide-binding</keyword>
<dbReference type="PANTHER" id="PTHR41523">
    <property type="entry name" value="TWO-COMPONENT SYSTEM SENSOR PROTEIN"/>
    <property type="match status" value="1"/>
</dbReference>
<gene>
    <name evidence="13" type="ordered locus">Bresu_0334</name>
</gene>
<keyword evidence="5" id="KW-0677">Repeat</keyword>
<evidence type="ECO:0000313" key="13">
    <source>
        <dbReference type="EMBL" id="ADK99648.1"/>
    </source>
</evidence>
<dbReference type="Pfam" id="PF03707">
    <property type="entry name" value="MHYT"/>
    <property type="match status" value="3"/>
</dbReference>
<dbReference type="GO" id="GO:0005524">
    <property type="term" value="F:ATP binding"/>
    <property type="evidence" value="ECO:0007669"/>
    <property type="project" value="UniProtKB-KW"/>
</dbReference>
<evidence type="ECO:0000256" key="3">
    <source>
        <dbReference type="ARBA" id="ARBA00022553"/>
    </source>
</evidence>
<dbReference type="PROSITE" id="PS50113">
    <property type="entry name" value="PAC"/>
    <property type="match status" value="1"/>
</dbReference>
<dbReference type="STRING" id="633149.Bresu_0334"/>
<evidence type="ECO:0000259" key="11">
    <source>
        <dbReference type="PROSITE" id="PS50113"/>
    </source>
</evidence>
<dbReference type="SUPFAM" id="SSF55785">
    <property type="entry name" value="PYP-like sensor domain (PAS domain)"/>
    <property type="match status" value="1"/>
</dbReference>
<reference evidence="14" key="1">
    <citation type="journal article" date="2011" name="J. Bacteriol.">
        <title>Genome sequences of eight morphologically diverse alphaproteobacteria.</title>
        <authorList>
            <consortium name="US DOE Joint Genome Institute"/>
            <person name="Brown P.J."/>
            <person name="Kysela D.T."/>
            <person name="Buechlein A."/>
            <person name="Hemmerich C."/>
            <person name="Brun Y.V."/>
        </authorList>
    </citation>
    <scope>NUCLEOTIDE SEQUENCE [LARGE SCALE GENOMIC DNA]</scope>
    <source>
        <strain evidence="14">ATCC 15264 / DSM 4735 / LMG 14903 / NBRC 16000 / CB 81</strain>
    </source>
</reference>
<keyword evidence="9" id="KW-0472">Membrane</keyword>
<dbReference type="InterPro" id="IPR013656">
    <property type="entry name" value="PAS_4"/>
</dbReference>
<dbReference type="KEGG" id="bsb:Bresu_0334"/>
<keyword evidence="7" id="KW-0418">Kinase</keyword>
<dbReference type="Pfam" id="PF07536">
    <property type="entry name" value="HWE_HK"/>
    <property type="match status" value="1"/>
</dbReference>
<evidence type="ECO:0000256" key="4">
    <source>
        <dbReference type="ARBA" id="ARBA00022679"/>
    </source>
</evidence>
<evidence type="ECO:0000259" key="12">
    <source>
        <dbReference type="PROSITE" id="PS50924"/>
    </source>
</evidence>
<dbReference type="eggNOG" id="COG2202">
    <property type="taxonomic scope" value="Bacteria"/>
</dbReference>
<dbReference type="EMBL" id="CP002102">
    <property type="protein sequence ID" value="ADK99648.1"/>
    <property type="molecule type" value="Genomic_DNA"/>
</dbReference>
<dbReference type="RefSeq" id="WP_013267753.1">
    <property type="nucleotide sequence ID" value="NC_014375.1"/>
</dbReference>
<protein>
    <recommendedName>
        <fullName evidence="2">histidine kinase</fullName>
        <ecNumber evidence="2">2.7.13.3</ecNumber>
    </recommendedName>
</protein>
<dbReference type="InterPro" id="IPR005330">
    <property type="entry name" value="MHYT_dom"/>
</dbReference>
<evidence type="ECO:0000313" key="14">
    <source>
        <dbReference type="Proteomes" id="UP000002696"/>
    </source>
</evidence>
<dbReference type="Gene3D" id="3.30.565.10">
    <property type="entry name" value="Histidine kinase-like ATPase, C-terminal domain"/>
    <property type="match status" value="1"/>
</dbReference>
<evidence type="ECO:0000256" key="9">
    <source>
        <dbReference type="PROSITE-ProRule" id="PRU00244"/>
    </source>
</evidence>
<dbReference type="Pfam" id="PF08448">
    <property type="entry name" value="PAS_4"/>
    <property type="match status" value="1"/>
</dbReference>
<dbReference type="GO" id="GO:0016020">
    <property type="term" value="C:membrane"/>
    <property type="evidence" value="ECO:0007669"/>
    <property type="project" value="UniProtKB-UniRule"/>
</dbReference>
<dbReference type="Proteomes" id="UP000002696">
    <property type="component" value="Chromosome"/>
</dbReference>
<feature type="transmembrane region" description="Helical" evidence="9">
    <location>
        <begin position="204"/>
        <end position="227"/>
    </location>
</feature>
<keyword evidence="3" id="KW-0597">Phosphoprotein</keyword>